<proteinExistence type="predicted"/>
<comment type="caution">
    <text evidence="11">The sequence shown here is derived from an EMBL/GenBank/DDBJ whole genome shotgun (WGS) entry which is preliminary data.</text>
</comment>
<dbReference type="PROSITE" id="PS50157">
    <property type="entry name" value="ZINC_FINGER_C2H2_2"/>
    <property type="match status" value="2"/>
</dbReference>
<name>A0ABP9Z3Y3_9FUNG</name>
<feature type="domain" description="C2H2-type" evidence="10">
    <location>
        <begin position="27"/>
        <end position="54"/>
    </location>
</feature>
<reference evidence="11 12" key="1">
    <citation type="submission" date="2024-04" db="EMBL/GenBank/DDBJ databases">
        <title>genome sequences of Mucor flavus KT1a and Helicostylum pulchrum KT1b strains isolated from the surface of a dry-aged beef.</title>
        <authorList>
            <person name="Toyotome T."/>
            <person name="Hosono M."/>
            <person name="Torimaru M."/>
            <person name="Fukuda K."/>
            <person name="Mikami N."/>
        </authorList>
    </citation>
    <scope>NUCLEOTIDE SEQUENCE [LARGE SCALE GENOMIC DNA]</scope>
    <source>
        <strain evidence="11 12">KT1a</strain>
    </source>
</reference>
<dbReference type="SMART" id="SM00355">
    <property type="entry name" value="ZnF_C2H2"/>
    <property type="match status" value="2"/>
</dbReference>
<comment type="subcellular location">
    <subcellularLocation>
        <location evidence="1">Nucleus</location>
    </subcellularLocation>
</comment>
<dbReference type="SUPFAM" id="SSF57667">
    <property type="entry name" value="beta-beta-alpha zinc fingers"/>
    <property type="match status" value="1"/>
</dbReference>
<keyword evidence="12" id="KW-1185">Reference proteome</keyword>
<sequence>MFSVFYPQPTFNQFAKTQKSRSNNRRYKCPVCARSFVRLEHCTRHIRIHTGEKPHQCSHTGCNKKFSRSDELSRHFRTHDPIIYTNEPQQYIMLPPIKNFKPQPVECNVYTNVQFQPMPSLFDYKLPHCKPNQRTFENRPTQALPSIQSLLL</sequence>
<evidence type="ECO:0000256" key="5">
    <source>
        <dbReference type="ARBA" id="ARBA00022833"/>
    </source>
</evidence>
<evidence type="ECO:0000256" key="4">
    <source>
        <dbReference type="ARBA" id="ARBA00022771"/>
    </source>
</evidence>
<dbReference type="InterPro" id="IPR051007">
    <property type="entry name" value="creA/MIG_C2H2-ZnF"/>
</dbReference>
<keyword evidence="5" id="KW-0862">Zinc</keyword>
<evidence type="ECO:0000259" key="10">
    <source>
        <dbReference type="PROSITE" id="PS50157"/>
    </source>
</evidence>
<dbReference type="Gene3D" id="3.30.160.60">
    <property type="entry name" value="Classic Zinc Finger"/>
    <property type="match status" value="2"/>
</dbReference>
<dbReference type="Proteomes" id="UP001473302">
    <property type="component" value="Unassembled WGS sequence"/>
</dbReference>
<keyword evidence="6" id="KW-0805">Transcription regulation</keyword>
<dbReference type="PROSITE" id="PS00028">
    <property type="entry name" value="ZINC_FINGER_C2H2_1"/>
    <property type="match status" value="2"/>
</dbReference>
<keyword evidence="2" id="KW-0479">Metal-binding</keyword>
<evidence type="ECO:0000256" key="8">
    <source>
        <dbReference type="ARBA" id="ARBA00023242"/>
    </source>
</evidence>
<evidence type="ECO:0000256" key="6">
    <source>
        <dbReference type="ARBA" id="ARBA00023015"/>
    </source>
</evidence>
<keyword evidence="8" id="KW-0539">Nucleus</keyword>
<dbReference type="EMBL" id="BAABUK010000018">
    <property type="protein sequence ID" value="GAA5813819.1"/>
    <property type="molecule type" value="Genomic_DNA"/>
</dbReference>
<evidence type="ECO:0000256" key="2">
    <source>
        <dbReference type="ARBA" id="ARBA00022723"/>
    </source>
</evidence>
<dbReference type="PANTHER" id="PTHR47428:SF1">
    <property type="entry name" value="REGULATORY PROTEIN MIG1-RELATED"/>
    <property type="match status" value="1"/>
</dbReference>
<evidence type="ECO:0000256" key="7">
    <source>
        <dbReference type="ARBA" id="ARBA00023163"/>
    </source>
</evidence>
<feature type="domain" description="C2H2-type" evidence="10">
    <location>
        <begin position="55"/>
        <end position="79"/>
    </location>
</feature>
<dbReference type="Pfam" id="PF00096">
    <property type="entry name" value="zf-C2H2"/>
    <property type="match status" value="2"/>
</dbReference>
<dbReference type="InterPro" id="IPR013087">
    <property type="entry name" value="Znf_C2H2_type"/>
</dbReference>
<gene>
    <name evidence="11" type="ORF">MFLAVUS_007306</name>
</gene>
<evidence type="ECO:0000256" key="3">
    <source>
        <dbReference type="ARBA" id="ARBA00022737"/>
    </source>
</evidence>
<evidence type="ECO:0000313" key="11">
    <source>
        <dbReference type="EMBL" id="GAA5813819.1"/>
    </source>
</evidence>
<accession>A0ABP9Z3Y3</accession>
<dbReference type="PANTHER" id="PTHR47428">
    <property type="entry name" value="REGULATORY PROTEIN MIG1-RELATED"/>
    <property type="match status" value="1"/>
</dbReference>
<protein>
    <recommendedName>
        <fullName evidence="10">C2H2-type domain-containing protein</fullName>
    </recommendedName>
</protein>
<organism evidence="11 12">
    <name type="scientific">Mucor flavus</name>
    <dbReference type="NCBI Taxonomy" id="439312"/>
    <lineage>
        <taxon>Eukaryota</taxon>
        <taxon>Fungi</taxon>
        <taxon>Fungi incertae sedis</taxon>
        <taxon>Mucoromycota</taxon>
        <taxon>Mucoromycotina</taxon>
        <taxon>Mucoromycetes</taxon>
        <taxon>Mucorales</taxon>
        <taxon>Mucorineae</taxon>
        <taxon>Mucoraceae</taxon>
        <taxon>Mucor</taxon>
    </lineage>
</organism>
<dbReference type="InterPro" id="IPR036236">
    <property type="entry name" value="Znf_C2H2_sf"/>
</dbReference>
<keyword evidence="4 9" id="KW-0863">Zinc-finger</keyword>
<keyword evidence="3" id="KW-0677">Repeat</keyword>
<evidence type="ECO:0000256" key="1">
    <source>
        <dbReference type="ARBA" id="ARBA00004123"/>
    </source>
</evidence>
<evidence type="ECO:0000313" key="12">
    <source>
        <dbReference type="Proteomes" id="UP001473302"/>
    </source>
</evidence>
<keyword evidence="7" id="KW-0804">Transcription</keyword>
<evidence type="ECO:0000256" key="9">
    <source>
        <dbReference type="PROSITE-ProRule" id="PRU00042"/>
    </source>
</evidence>